<accession>A0AAV9GR50</accession>
<dbReference type="Proteomes" id="UP001321760">
    <property type="component" value="Unassembled WGS sequence"/>
</dbReference>
<name>A0AAV9GR50_9PEZI</name>
<sequence length="369" mass="39640">MQQHAVSSAAAIPPPSILYNAYNPTCSFDACLQQVVGLLGDDPSSQFAACTDLFGSPTVSIFTPSIDVVFSTRTSTSSYTDIVVSLTTTTSTAEETVTSCAHVRTGKERYGFEAKEKEARMPSQVFDSVECAVPGSHQLPEPGSLRIGLRLHLRSRRHFDRDRVGLYCHLDCVRDNKHKDRVGGESIVTVVESTVIVQPATTTSTATLDTATSITATITTTTTPVAPTQTAYVHLSGSRPTNDKPLVVVSNYVQWTSTGTGNKIAASVDPSSPWLAGQPDITLWLRDASSTVGVLYFQTAAEAATRPRDVPVNFSLNLTDGFLNCMTSLGHSKLFQCGAYIYLSTPAFAQSGCMEYKLKLSPWLSSGST</sequence>
<evidence type="ECO:0008006" key="3">
    <source>
        <dbReference type="Google" id="ProtNLM"/>
    </source>
</evidence>
<dbReference type="EMBL" id="MU865930">
    <property type="protein sequence ID" value="KAK4450880.1"/>
    <property type="molecule type" value="Genomic_DNA"/>
</dbReference>
<evidence type="ECO:0000313" key="2">
    <source>
        <dbReference type="Proteomes" id="UP001321760"/>
    </source>
</evidence>
<keyword evidence="2" id="KW-1185">Reference proteome</keyword>
<reference evidence="1" key="1">
    <citation type="journal article" date="2023" name="Mol. Phylogenet. Evol.">
        <title>Genome-scale phylogeny and comparative genomics of the fungal order Sordariales.</title>
        <authorList>
            <person name="Hensen N."/>
            <person name="Bonometti L."/>
            <person name="Westerberg I."/>
            <person name="Brannstrom I.O."/>
            <person name="Guillou S."/>
            <person name="Cros-Aarteil S."/>
            <person name="Calhoun S."/>
            <person name="Haridas S."/>
            <person name="Kuo A."/>
            <person name="Mondo S."/>
            <person name="Pangilinan J."/>
            <person name="Riley R."/>
            <person name="LaButti K."/>
            <person name="Andreopoulos B."/>
            <person name="Lipzen A."/>
            <person name="Chen C."/>
            <person name="Yan M."/>
            <person name="Daum C."/>
            <person name="Ng V."/>
            <person name="Clum A."/>
            <person name="Steindorff A."/>
            <person name="Ohm R.A."/>
            <person name="Martin F."/>
            <person name="Silar P."/>
            <person name="Natvig D.O."/>
            <person name="Lalanne C."/>
            <person name="Gautier V."/>
            <person name="Ament-Velasquez S.L."/>
            <person name="Kruys A."/>
            <person name="Hutchinson M.I."/>
            <person name="Powell A.J."/>
            <person name="Barry K."/>
            <person name="Miller A.N."/>
            <person name="Grigoriev I.V."/>
            <person name="Debuchy R."/>
            <person name="Gladieux P."/>
            <person name="Hiltunen Thoren M."/>
            <person name="Johannesson H."/>
        </authorList>
    </citation>
    <scope>NUCLEOTIDE SEQUENCE</scope>
    <source>
        <strain evidence="1">PSN243</strain>
    </source>
</reference>
<organism evidence="1 2">
    <name type="scientific">Podospora aff. communis PSN243</name>
    <dbReference type="NCBI Taxonomy" id="3040156"/>
    <lineage>
        <taxon>Eukaryota</taxon>
        <taxon>Fungi</taxon>
        <taxon>Dikarya</taxon>
        <taxon>Ascomycota</taxon>
        <taxon>Pezizomycotina</taxon>
        <taxon>Sordariomycetes</taxon>
        <taxon>Sordariomycetidae</taxon>
        <taxon>Sordariales</taxon>
        <taxon>Podosporaceae</taxon>
        <taxon>Podospora</taxon>
    </lineage>
</organism>
<reference evidence="1" key="2">
    <citation type="submission" date="2023-05" db="EMBL/GenBank/DDBJ databases">
        <authorList>
            <consortium name="Lawrence Berkeley National Laboratory"/>
            <person name="Steindorff A."/>
            <person name="Hensen N."/>
            <person name="Bonometti L."/>
            <person name="Westerberg I."/>
            <person name="Brannstrom I.O."/>
            <person name="Guillou S."/>
            <person name="Cros-Aarteil S."/>
            <person name="Calhoun S."/>
            <person name="Haridas S."/>
            <person name="Kuo A."/>
            <person name="Mondo S."/>
            <person name="Pangilinan J."/>
            <person name="Riley R."/>
            <person name="Labutti K."/>
            <person name="Andreopoulos B."/>
            <person name="Lipzen A."/>
            <person name="Chen C."/>
            <person name="Yanf M."/>
            <person name="Daum C."/>
            <person name="Ng V."/>
            <person name="Clum A."/>
            <person name="Ohm R."/>
            <person name="Martin F."/>
            <person name="Silar P."/>
            <person name="Natvig D."/>
            <person name="Lalanne C."/>
            <person name="Gautier V."/>
            <person name="Ament-Velasquez S.L."/>
            <person name="Kruys A."/>
            <person name="Hutchinson M.I."/>
            <person name="Powell A.J."/>
            <person name="Barry K."/>
            <person name="Miller A.N."/>
            <person name="Grigoriev I.V."/>
            <person name="Debuchy R."/>
            <person name="Gladieux P."/>
            <person name="Thoren M.H."/>
            <person name="Johannesson H."/>
        </authorList>
    </citation>
    <scope>NUCLEOTIDE SEQUENCE</scope>
    <source>
        <strain evidence="1">PSN243</strain>
    </source>
</reference>
<protein>
    <recommendedName>
        <fullName evidence="3">Ubiquitin 3 binding protein But2 C-terminal domain-containing protein</fullName>
    </recommendedName>
</protein>
<proteinExistence type="predicted"/>
<dbReference type="AlphaFoldDB" id="A0AAV9GR50"/>
<gene>
    <name evidence="1" type="ORF">QBC34DRAFT_459168</name>
</gene>
<evidence type="ECO:0000313" key="1">
    <source>
        <dbReference type="EMBL" id="KAK4450880.1"/>
    </source>
</evidence>
<comment type="caution">
    <text evidence="1">The sequence shown here is derived from an EMBL/GenBank/DDBJ whole genome shotgun (WGS) entry which is preliminary data.</text>
</comment>